<keyword evidence="1 2" id="KW-0378">Hydrolase</keyword>
<evidence type="ECO:0000313" key="3">
    <source>
        <dbReference type="Proteomes" id="UP001521137"/>
    </source>
</evidence>
<gene>
    <name evidence="2" type="ORF">L0668_12140</name>
</gene>
<comment type="caution">
    <text evidence="2">The sequence shown here is derived from an EMBL/GenBank/DDBJ whole genome shotgun (WGS) entry which is preliminary data.</text>
</comment>
<accession>A0ABS9D7K7</accession>
<proteinExistence type="predicted"/>
<dbReference type="Pfam" id="PF07470">
    <property type="entry name" value="Glyco_hydro_88"/>
    <property type="match status" value="1"/>
</dbReference>
<dbReference type="InterPro" id="IPR012341">
    <property type="entry name" value="6hp_glycosidase-like_sf"/>
</dbReference>
<dbReference type="InterPro" id="IPR008928">
    <property type="entry name" value="6-hairpin_glycosidase_sf"/>
</dbReference>
<dbReference type="PANTHER" id="PTHR33886:SF8">
    <property type="entry name" value="UNSATURATED RHAMNOGALACTURONAN HYDROLASE (EUROFUNG)"/>
    <property type="match status" value="1"/>
</dbReference>
<name>A0ABS9D7K7_9ALTE</name>
<dbReference type="Gene3D" id="1.50.10.10">
    <property type="match status" value="1"/>
</dbReference>
<dbReference type="SUPFAM" id="SSF48208">
    <property type="entry name" value="Six-hairpin glycosidases"/>
    <property type="match status" value="1"/>
</dbReference>
<evidence type="ECO:0000313" key="2">
    <source>
        <dbReference type="EMBL" id="MCF2948861.1"/>
    </source>
</evidence>
<sequence length="425" mass="48059">MQAACINKRAINCNKQTFKLLKKCARATAIASISISLVACGNGEVNPTTVNSGSNQAKVSSKELPSSGAVLASMEKVANWQVPRIDSLQYLDFKRGESLEAGRWVQGVFYISLTEIAQRSANPFYKKWISFKGNELNWQLGRHYFFGDDQLIGQTYIWHYLNQEKNEQILAPTKKAFNALISESPNTSLEFYDDADENGIFSCQRRWCWADALFMAPPTWFALTQATGDQRYADYAHKEVRATVDYLFDPEYDLLYRDSRFKQEKDQFGNQLFWARGSGWVFAGLARMMEYIPKDDPNRKFYEDLFKKMAAKLKSLQKKDGSWAMSLLAEEKMPQPETSGTGFFTYGIAWGINNGLLSEREYMPSLTKGWAVLNSAVHPSGKLGWVQQIGDSPDGVSYDDSQVYGVGAFILAGSEIYDYQKGQSK</sequence>
<dbReference type="Proteomes" id="UP001521137">
    <property type="component" value="Unassembled WGS sequence"/>
</dbReference>
<organism evidence="2 3">
    <name type="scientific">Paraglaciecola algarum</name>
    <dbReference type="NCBI Taxonomy" id="3050085"/>
    <lineage>
        <taxon>Bacteria</taxon>
        <taxon>Pseudomonadati</taxon>
        <taxon>Pseudomonadota</taxon>
        <taxon>Gammaproteobacteria</taxon>
        <taxon>Alteromonadales</taxon>
        <taxon>Alteromonadaceae</taxon>
        <taxon>Paraglaciecola</taxon>
    </lineage>
</organism>
<evidence type="ECO:0000256" key="1">
    <source>
        <dbReference type="ARBA" id="ARBA00022801"/>
    </source>
</evidence>
<dbReference type="RefSeq" id="WP_235312901.1">
    <property type="nucleotide sequence ID" value="NZ_JAKGAS010000006.1"/>
</dbReference>
<dbReference type="PANTHER" id="PTHR33886">
    <property type="entry name" value="UNSATURATED RHAMNOGALACTURONAN HYDROLASE (EUROFUNG)"/>
    <property type="match status" value="1"/>
</dbReference>
<dbReference type="GO" id="GO:0016787">
    <property type="term" value="F:hydrolase activity"/>
    <property type="evidence" value="ECO:0007669"/>
    <property type="project" value="UniProtKB-KW"/>
</dbReference>
<keyword evidence="3" id="KW-1185">Reference proteome</keyword>
<dbReference type="InterPro" id="IPR010905">
    <property type="entry name" value="Glyco_hydro_88"/>
</dbReference>
<dbReference type="EMBL" id="JAKGAS010000006">
    <property type="protein sequence ID" value="MCF2948861.1"/>
    <property type="molecule type" value="Genomic_DNA"/>
</dbReference>
<protein>
    <submittedName>
        <fullName evidence="2">Glycoside hydrolase family 88 protein</fullName>
    </submittedName>
</protein>
<reference evidence="2 3" key="1">
    <citation type="submission" date="2022-01" db="EMBL/GenBank/DDBJ databases">
        <title>Paraglaciecola sp. G1-23.</title>
        <authorList>
            <person name="Jin M.S."/>
            <person name="Han D.M."/>
            <person name="Kim H.M."/>
            <person name="Jeon C.O."/>
        </authorList>
    </citation>
    <scope>NUCLEOTIDE SEQUENCE [LARGE SCALE GENOMIC DNA]</scope>
    <source>
        <strain evidence="2 3">G1-23</strain>
    </source>
</reference>
<dbReference type="InterPro" id="IPR052043">
    <property type="entry name" value="PolySaccharide_Degr_Enz"/>
</dbReference>